<feature type="transmembrane region" description="Helical" evidence="1">
    <location>
        <begin position="293"/>
        <end position="313"/>
    </location>
</feature>
<keyword evidence="1" id="KW-1133">Transmembrane helix</keyword>
<feature type="transmembrane region" description="Helical" evidence="1">
    <location>
        <begin position="168"/>
        <end position="185"/>
    </location>
</feature>
<evidence type="ECO:0000313" key="2">
    <source>
        <dbReference type="EMBL" id="MDQ0374228.1"/>
    </source>
</evidence>
<feature type="transmembrane region" description="Helical" evidence="1">
    <location>
        <begin position="344"/>
        <end position="363"/>
    </location>
</feature>
<reference evidence="2 3" key="1">
    <citation type="submission" date="2023-07" db="EMBL/GenBank/DDBJ databases">
        <title>Sorghum-associated microbial communities from plants grown in Nebraska, USA.</title>
        <authorList>
            <person name="Schachtman D."/>
        </authorList>
    </citation>
    <scope>NUCLEOTIDE SEQUENCE [LARGE SCALE GENOMIC DNA]</scope>
    <source>
        <strain evidence="2 3">BE332</strain>
    </source>
</reference>
<feature type="transmembrane region" description="Helical" evidence="1">
    <location>
        <begin position="89"/>
        <end position="113"/>
    </location>
</feature>
<proteinExistence type="predicted"/>
<organism evidence="2 3">
    <name type="scientific">Cellulomonas humilata</name>
    <dbReference type="NCBI Taxonomy" id="144055"/>
    <lineage>
        <taxon>Bacteria</taxon>
        <taxon>Bacillati</taxon>
        <taxon>Actinomycetota</taxon>
        <taxon>Actinomycetes</taxon>
        <taxon>Micrococcales</taxon>
        <taxon>Cellulomonadaceae</taxon>
        <taxon>Cellulomonas</taxon>
    </lineage>
</organism>
<evidence type="ECO:0000313" key="3">
    <source>
        <dbReference type="Proteomes" id="UP001239626"/>
    </source>
</evidence>
<gene>
    <name evidence="2" type="ORF">J2X26_002549</name>
</gene>
<accession>A0ABU0EGK2</accession>
<dbReference type="EMBL" id="JAUSVB010000003">
    <property type="protein sequence ID" value="MDQ0374228.1"/>
    <property type="molecule type" value="Genomic_DNA"/>
</dbReference>
<protein>
    <recommendedName>
        <fullName evidence="4">Oligosaccharide repeat unit polymerase</fullName>
    </recommendedName>
</protein>
<sequence>MTVVVLLATAGFVLVGARMAGEVRPAVLGRIPPVPVLVGTIAALVLLVPWASSYSGFQAWQVLDALSDQGGAFAAAAEKVADGTAGRMGVVVVQTIAAPFTLAAVPCTAWAWFEHRRYPVLFGLALVTQLTMSVLVGRDYYMTSAVLLVLAAWVLSRVRRGIRPSWRTAAVATVVLVLFTLSFIARKITRQGAVQPLCAPGIAECTSTRPPTAWEALTTYVASYVSQSMEGLSRALSGTWSFGGGYRHSPALSGLLSEGGTSDATVITDQLAARGWSDTAYWSTAWSWMANDLPWVVVPLVVGLFAAALAVFWRRAVRDADWLSVTVFCQGWLTMFFMAQNNVLTSNGPAYLGFLALVVLFAVREVRRALARRGTGTELDPEPTSGPEAQK</sequence>
<feature type="transmembrane region" description="Helical" evidence="1">
    <location>
        <begin position="140"/>
        <end position="156"/>
    </location>
</feature>
<dbReference type="RefSeq" id="WP_307492763.1">
    <property type="nucleotide sequence ID" value="NZ_JAUSVB010000003.1"/>
</dbReference>
<name>A0ABU0EGK2_9CELL</name>
<keyword evidence="1" id="KW-0472">Membrane</keyword>
<keyword evidence="3" id="KW-1185">Reference proteome</keyword>
<evidence type="ECO:0000256" key="1">
    <source>
        <dbReference type="SAM" id="Phobius"/>
    </source>
</evidence>
<evidence type="ECO:0008006" key="4">
    <source>
        <dbReference type="Google" id="ProtNLM"/>
    </source>
</evidence>
<keyword evidence="1" id="KW-0812">Transmembrane</keyword>
<feature type="transmembrane region" description="Helical" evidence="1">
    <location>
        <begin position="36"/>
        <end position="57"/>
    </location>
</feature>
<dbReference type="Proteomes" id="UP001239626">
    <property type="component" value="Unassembled WGS sequence"/>
</dbReference>
<comment type="caution">
    <text evidence="2">The sequence shown here is derived from an EMBL/GenBank/DDBJ whole genome shotgun (WGS) entry which is preliminary data.</text>
</comment>